<protein>
    <submittedName>
        <fullName evidence="3">Uncharacterized protein</fullName>
    </submittedName>
</protein>
<evidence type="ECO:0000313" key="3">
    <source>
        <dbReference type="EMBL" id="UWQ57744.1"/>
    </source>
</evidence>
<evidence type="ECO:0000313" key="4">
    <source>
        <dbReference type="Proteomes" id="UP001058184"/>
    </source>
</evidence>
<gene>
    <name evidence="3" type="ORF">K3722_14700</name>
</gene>
<keyword evidence="2" id="KW-1133">Transmembrane helix</keyword>
<proteinExistence type="predicted"/>
<dbReference type="EMBL" id="CP081078">
    <property type="protein sequence ID" value="UWQ57744.1"/>
    <property type="molecule type" value="Genomic_DNA"/>
</dbReference>
<sequence>MPSTMGCAALAGVIVKNSILLLGFVKRKHRNASMWQRRKGGSNFAAQADNEGPVWRHRLHRGDERAASAIECCVSKHLEGQWQQSPALCECTGSRTSQSQRTAETAGCAAAENLG</sequence>
<organism evidence="3 4">
    <name type="scientific">Leisingera caerulea</name>
    <name type="common">Phaeobacter caeruleus</name>
    <dbReference type="NCBI Taxonomy" id="506591"/>
    <lineage>
        <taxon>Bacteria</taxon>
        <taxon>Pseudomonadati</taxon>
        <taxon>Pseudomonadota</taxon>
        <taxon>Alphaproteobacteria</taxon>
        <taxon>Rhodobacterales</taxon>
        <taxon>Roseobacteraceae</taxon>
        <taxon>Leisingera</taxon>
    </lineage>
</organism>
<feature type="transmembrane region" description="Helical" evidence="2">
    <location>
        <begin position="6"/>
        <end position="25"/>
    </location>
</feature>
<dbReference type="Proteomes" id="UP001058184">
    <property type="component" value="Chromosome"/>
</dbReference>
<accession>A0ABY5WU52</accession>
<keyword evidence="4" id="KW-1185">Reference proteome</keyword>
<name>A0ABY5WU52_LEICA</name>
<keyword evidence="2" id="KW-0472">Membrane</keyword>
<feature type="region of interest" description="Disordered" evidence="1">
    <location>
        <begin position="95"/>
        <end position="115"/>
    </location>
</feature>
<evidence type="ECO:0000256" key="1">
    <source>
        <dbReference type="SAM" id="MobiDB-lite"/>
    </source>
</evidence>
<keyword evidence="2" id="KW-0812">Transmembrane</keyword>
<reference evidence="3" key="1">
    <citation type="submission" date="2021-08" db="EMBL/GenBank/DDBJ databases">
        <authorList>
            <person name="Nwanade C."/>
            <person name="Wang M."/>
            <person name="Masoudi A."/>
            <person name="Yu Z."/>
            <person name="Liu J."/>
        </authorList>
    </citation>
    <scope>NUCLEOTIDE SEQUENCE</scope>
    <source>
        <strain evidence="3">S141</strain>
    </source>
</reference>
<evidence type="ECO:0000256" key="2">
    <source>
        <dbReference type="SAM" id="Phobius"/>
    </source>
</evidence>
<dbReference type="RefSeq" id="WP_260001523.1">
    <property type="nucleotide sequence ID" value="NZ_CP081078.1"/>
</dbReference>